<feature type="transmembrane region" description="Helical" evidence="5">
    <location>
        <begin position="113"/>
        <end position="132"/>
    </location>
</feature>
<feature type="transmembrane region" description="Helical" evidence="5">
    <location>
        <begin position="174"/>
        <end position="197"/>
    </location>
</feature>
<comment type="caution">
    <text evidence="6">The sequence shown here is derived from an EMBL/GenBank/DDBJ whole genome shotgun (WGS) entry which is preliminary data.</text>
</comment>
<feature type="transmembrane region" description="Helical" evidence="5">
    <location>
        <begin position="209"/>
        <end position="232"/>
    </location>
</feature>
<evidence type="ECO:0000256" key="1">
    <source>
        <dbReference type="ARBA" id="ARBA00004141"/>
    </source>
</evidence>
<dbReference type="GO" id="GO:0016020">
    <property type="term" value="C:membrane"/>
    <property type="evidence" value="ECO:0007669"/>
    <property type="project" value="UniProtKB-SubCell"/>
</dbReference>
<dbReference type="EMBL" id="JAIQBY010000006">
    <property type="protein sequence ID" value="MBZ4195346.1"/>
    <property type="molecule type" value="Genomic_DNA"/>
</dbReference>
<feature type="transmembrane region" description="Helical" evidence="5">
    <location>
        <begin position="144"/>
        <end position="162"/>
    </location>
</feature>
<reference evidence="6 7" key="1">
    <citation type="submission" date="2021-09" db="EMBL/GenBank/DDBJ databases">
        <title>WGS of Mycoplasma sp. Zaradi2 strains.</title>
        <authorList>
            <person name="Spergser J."/>
        </authorList>
    </citation>
    <scope>NUCLEOTIDE SEQUENCE [LARGE SCALE GENOMIC DNA]</scope>
    <source>
        <strain evidence="6 7">1331</strain>
    </source>
</reference>
<keyword evidence="2 5" id="KW-0812">Transmembrane</keyword>
<sequence length="243" mass="28230">MDKLFEIFFVNKDKPISAWFIIIFGLLGCSATILLGLPQAIHLFKNKKSGNVKYYSYWTFFVGILGWIFIGSFDPSQKNFVLVIANIICGFIYIFVIWFIYRYAEKPKNKKHQWTALSISFLLQLFTSIIAICALKQEWKVNKLVQAVIGQIVPILTTFAFLPQLLKSFETKDFSGMSIGMVIMFVVSNIFWCSYWISFIENAGPEQQYLSAITWQFLSLFIYCSQLIFMTIQNRKNKNNKTL</sequence>
<accession>A0A953T6N0</accession>
<feature type="transmembrane region" description="Helical" evidence="5">
    <location>
        <begin position="79"/>
        <end position="101"/>
    </location>
</feature>
<dbReference type="InterPro" id="IPR006603">
    <property type="entry name" value="PQ-loop_rpt"/>
</dbReference>
<keyword evidence="3 5" id="KW-1133">Transmembrane helix</keyword>
<evidence type="ECO:0008006" key="8">
    <source>
        <dbReference type="Google" id="ProtNLM"/>
    </source>
</evidence>
<dbReference type="AlphaFoldDB" id="A0A953T6N0"/>
<keyword evidence="7" id="KW-1185">Reference proteome</keyword>
<evidence type="ECO:0000256" key="3">
    <source>
        <dbReference type="ARBA" id="ARBA00022989"/>
    </source>
</evidence>
<feature type="transmembrane region" description="Helical" evidence="5">
    <location>
        <begin position="16"/>
        <end position="35"/>
    </location>
</feature>
<dbReference type="Proteomes" id="UP000772186">
    <property type="component" value="Unassembled WGS sequence"/>
</dbReference>
<feature type="transmembrane region" description="Helical" evidence="5">
    <location>
        <begin position="55"/>
        <end position="73"/>
    </location>
</feature>
<keyword evidence="4 5" id="KW-0472">Membrane</keyword>
<comment type="subcellular location">
    <subcellularLocation>
        <location evidence="1">Membrane</location>
        <topology evidence="1">Multi-pass membrane protein</topology>
    </subcellularLocation>
</comment>
<dbReference type="PROSITE" id="PS51257">
    <property type="entry name" value="PROKAR_LIPOPROTEIN"/>
    <property type="match status" value="1"/>
</dbReference>
<gene>
    <name evidence="6" type="ORF">LAD73_01260</name>
</gene>
<proteinExistence type="predicted"/>
<evidence type="ECO:0000256" key="4">
    <source>
        <dbReference type="ARBA" id="ARBA00023136"/>
    </source>
</evidence>
<dbReference type="RefSeq" id="WP_223644512.1">
    <property type="nucleotide sequence ID" value="NZ_JAIQBY010000006.1"/>
</dbReference>
<name>A0A953T6N0_9MOLU</name>
<protein>
    <recommendedName>
        <fullName evidence="8">PQ loop repeat protein</fullName>
    </recommendedName>
</protein>
<dbReference type="Gene3D" id="1.20.1280.290">
    <property type="match status" value="2"/>
</dbReference>
<evidence type="ECO:0000313" key="6">
    <source>
        <dbReference type="EMBL" id="MBZ4195346.1"/>
    </source>
</evidence>
<evidence type="ECO:0000256" key="5">
    <source>
        <dbReference type="SAM" id="Phobius"/>
    </source>
</evidence>
<evidence type="ECO:0000313" key="7">
    <source>
        <dbReference type="Proteomes" id="UP000772186"/>
    </source>
</evidence>
<evidence type="ECO:0000256" key="2">
    <source>
        <dbReference type="ARBA" id="ARBA00022692"/>
    </source>
</evidence>
<organism evidence="6 7">
    <name type="scientific">Mycoplasma tauri</name>
    <dbReference type="NCBI Taxonomy" id="547987"/>
    <lineage>
        <taxon>Bacteria</taxon>
        <taxon>Bacillati</taxon>
        <taxon>Mycoplasmatota</taxon>
        <taxon>Mollicutes</taxon>
        <taxon>Mycoplasmataceae</taxon>
        <taxon>Mycoplasma</taxon>
    </lineage>
</organism>
<dbReference type="Pfam" id="PF04193">
    <property type="entry name" value="PQ-loop"/>
    <property type="match status" value="1"/>
</dbReference>